<dbReference type="PANTHER" id="PTHR43409">
    <property type="entry name" value="ANAEROBIC MAGNESIUM-PROTOPORPHYRIN IX MONOMETHYL ESTER CYCLASE-RELATED"/>
    <property type="match status" value="1"/>
</dbReference>
<evidence type="ECO:0000259" key="7">
    <source>
        <dbReference type="SMART" id="SM00729"/>
    </source>
</evidence>
<evidence type="ECO:0000256" key="2">
    <source>
        <dbReference type="ARBA" id="ARBA00022691"/>
    </source>
</evidence>
<evidence type="ECO:0000256" key="5">
    <source>
        <dbReference type="ARBA" id="ARBA00023014"/>
    </source>
</evidence>
<gene>
    <name evidence="8" type="ORF">QV13_19435</name>
</gene>
<dbReference type="InterPro" id="IPR007197">
    <property type="entry name" value="rSAM"/>
</dbReference>
<keyword evidence="3" id="KW-0479">Metal-binding</keyword>
<keyword evidence="2" id="KW-0949">S-adenosyl-L-methionine</keyword>
<evidence type="ECO:0000313" key="9">
    <source>
        <dbReference type="Proteomes" id="UP000094412"/>
    </source>
</evidence>
<dbReference type="SUPFAM" id="SSF102114">
    <property type="entry name" value="Radical SAM enzymes"/>
    <property type="match status" value="1"/>
</dbReference>
<dbReference type="SFLD" id="SFLDS00029">
    <property type="entry name" value="Radical_SAM"/>
    <property type="match status" value="1"/>
</dbReference>
<dbReference type="InterPro" id="IPR023984">
    <property type="entry name" value="rSAM_ocin_1"/>
</dbReference>
<proteinExistence type="predicted"/>
<keyword evidence="4" id="KW-0408">Iron</keyword>
<dbReference type="PANTHER" id="PTHR43409:SF7">
    <property type="entry name" value="BLL1977 PROTEIN"/>
    <property type="match status" value="1"/>
</dbReference>
<dbReference type="InterPro" id="IPR051198">
    <property type="entry name" value="BchE-like"/>
</dbReference>
<comment type="caution">
    <text evidence="8">The sequence shown here is derived from an EMBL/GenBank/DDBJ whole genome shotgun (WGS) entry which is preliminary data.</text>
</comment>
<name>A0A1C2DIN5_9HYPH</name>
<evidence type="ECO:0000313" key="8">
    <source>
        <dbReference type="EMBL" id="OCX14621.1"/>
    </source>
</evidence>
<reference evidence="8 9" key="1">
    <citation type="submission" date="2016-08" db="EMBL/GenBank/DDBJ databases">
        <title>Whole genome sequence of Mesorhizobium sp. strain UASWS1009 isolated from industrial sewage.</title>
        <authorList>
            <person name="Crovadore J."/>
            <person name="Calmin G."/>
            <person name="Chablais R."/>
            <person name="Cochard B."/>
            <person name="Lefort F."/>
        </authorList>
    </citation>
    <scope>NUCLEOTIDE SEQUENCE [LARGE SCALE GENOMIC DNA]</scope>
    <source>
        <strain evidence="8 9">UASWS1009</strain>
    </source>
</reference>
<dbReference type="Gene3D" id="3.40.50.280">
    <property type="entry name" value="Cobalamin-binding domain"/>
    <property type="match status" value="1"/>
</dbReference>
<accession>A0A1C2DIN5</accession>
<dbReference type="EMBL" id="MDEO01000035">
    <property type="protein sequence ID" value="OCX14621.1"/>
    <property type="molecule type" value="Genomic_DNA"/>
</dbReference>
<dbReference type="InterPro" id="IPR058240">
    <property type="entry name" value="rSAM_sf"/>
</dbReference>
<dbReference type="SMART" id="SM00729">
    <property type="entry name" value="Elp3"/>
    <property type="match status" value="1"/>
</dbReference>
<organism evidence="8 9">
    <name type="scientific">Mesorhizobium hungaricum</name>
    <dbReference type="NCBI Taxonomy" id="1566387"/>
    <lineage>
        <taxon>Bacteria</taxon>
        <taxon>Pseudomonadati</taxon>
        <taxon>Pseudomonadota</taxon>
        <taxon>Alphaproteobacteria</taxon>
        <taxon>Hyphomicrobiales</taxon>
        <taxon>Phyllobacteriaceae</taxon>
        <taxon>Mesorhizobium</taxon>
    </lineage>
</organism>
<dbReference type="Proteomes" id="UP000094412">
    <property type="component" value="Unassembled WGS sequence"/>
</dbReference>
<dbReference type="InterPro" id="IPR013785">
    <property type="entry name" value="Aldolase_TIM"/>
</dbReference>
<evidence type="ECO:0000256" key="6">
    <source>
        <dbReference type="SAM" id="MobiDB-lite"/>
    </source>
</evidence>
<protein>
    <recommendedName>
        <fullName evidence="7">Elp3/MiaA/NifB-like radical SAM core domain-containing protein</fullName>
    </recommendedName>
</protein>
<dbReference type="SFLD" id="SFLDF00324">
    <property type="entry name" value="bacteriocin_maturation"/>
    <property type="match status" value="1"/>
</dbReference>
<evidence type="ECO:0000256" key="3">
    <source>
        <dbReference type="ARBA" id="ARBA00022723"/>
    </source>
</evidence>
<feature type="region of interest" description="Disordered" evidence="6">
    <location>
        <begin position="593"/>
        <end position="616"/>
    </location>
</feature>
<dbReference type="GO" id="GO:0003824">
    <property type="term" value="F:catalytic activity"/>
    <property type="evidence" value="ECO:0007669"/>
    <property type="project" value="InterPro"/>
</dbReference>
<dbReference type="InterPro" id="IPR006638">
    <property type="entry name" value="Elp3/MiaA/NifB-like_rSAM"/>
</dbReference>
<dbReference type="STRING" id="1566387.QV13_19435"/>
<comment type="cofactor">
    <cofactor evidence="1">
        <name>[4Fe-4S] cluster</name>
        <dbReference type="ChEBI" id="CHEBI:49883"/>
    </cofactor>
</comment>
<dbReference type="Gene3D" id="3.20.20.70">
    <property type="entry name" value="Aldolase class I"/>
    <property type="match status" value="1"/>
</dbReference>
<dbReference type="SFLD" id="SFLDG01082">
    <property type="entry name" value="B12-binding_domain_containing"/>
    <property type="match status" value="1"/>
</dbReference>
<dbReference type="AlphaFoldDB" id="A0A1C2DIN5"/>
<dbReference type="GO" id="GO:0046872">
    <property type="term" value="F:metal ion binding"/>
    <property type="evidence" value="ECO:0007669"/>
    <property type="project" value="UniProtKB-KW"/>
</dbReference>
<dbReference type="GO" id="GO:0005829">
    <property type="term" value="C:cytosol"/>
    <property type="evidence" value="ECO:0007669"/>
    <property type="project" value="TreeGrafter"/>
</dbReference>
<keyword evidence="9" id="KW-1185">Reference proteome</keyword>
<sequence>MADILVIVPPFASPDRPALGPHVIAARAEQAGYRAKVLYANLSFAGRIGVRRYQKLCGTPTGLLIGERIFARAMFGARADRRMEPEVERAIADATGPSVVTLDWLQNAAEQWTDAFADNLAKMPARIVGFSTVFEQTLAALSIAKRTKAAAPDKIFLLGGANVDGIMSEGIQPLAGSIDHIFSGESDVTFVNFLDGLHEAKPTPDRIIRGEPLEALDESPTPDYDDYFTQLAQTVGCDIHPDGLRPEEIWLPYETSRGCWWGAKQHCTFCGLNANGMQHRQKSAEKAFSELTELVARHKATRIMMVDNIMPHSYFSTLLPELAKAENKVGIFYEQKANLSFQKMKLLKSAGVERIQPGIESLATSVLKLMRKGSTLKINLDCLRFARALGIEAAWNLLTDFPGDEDAAYEATAKLIPLLQHLQPPVGVGQLSIERFSPYFDKRDDYKITNVRPIPAYGLAFPAIERADDMAYHFIGDYDSSLRRRPDLARRLGDGVAAWKAAWAPDRTMPVLCVLDLSPGRYLMIDTRACAHVDAEILNEATMAAYLSGIGEDAVLKRALDWGYLHDDHGLLLPLATASENLLERFETRAGAGRCDPASAGPTQTGFVMPKGATAP</sequence>
<evidence type="ECO:0000256" key="1">
    <source>
        <dbReference type="ARBA" id="ARBA00001966"/>
    </source>
</evidence>
<dbReference type="NCBIfam" id="TIGR03975">
    <property type="entry name" value="rSAM_ocin_1"/>
    <property type="match status" value="1"/>
</dbReference>
<dbReference type="Pfam" id="PF04055">
    <property type="entry name" value="Radical_SAM"/>
    <property type="match status" value="1"/>
</dbReference>
<dbReference type="GO" id="GO:0051536">
    <property type="term" value="F:iron-sulfur cluster binding"/>
    <property type="evidence" value="ECO:0007669"/>
    <property type="project" value="UniProtKB-KW"/>
</dbReference>
<feature type="domain" description="Elp3/MiaA/NifB-like radical SAM core" evidence="7">
    <location>
        <begin position="249"/>
        <end position="454"/>
    </location>
</feature>
<evidence type="ECO:0000256" key="4">
    <source>
        <dbReference type="ARBA" id="ARBA00023004"/>
    </source>
</evidence>
<keyword evidence="5" id="KW-0411">Iron-sulfur</keyword>